<comment type="caution">
    <text evidence="2">The sequence shown here is derived from an EMBL/GenBank/DDBJ whole genome shotgun (WGS) entry which is preliminary data.</text>
</comment>
<dbReference type="Proteomes" id="UP000228947">
    <property type="component" value="Unassembled WGS sequence"/>
</dbReference>
<accession>A0A2M8PWL8</accession>
<feature type="non-terminal residue" evidence="2">
    <location>
        <position position="108"/>
    </location>
</feature>
<evidence type="ECO:0000313" key="3">
    <source>
        <dbReference type="Proteomes" id="UP000228947"/>
    </source>
</evidence>
<evidence type="ECO:0000256" key="1">
    <source>
        <dbReference type="SAM" id="SignalP"/>
    </source>
</evidence>
<dbReference type="EMBL" id="PGTL01000047">
    <property type="protein sequence ID" value="PJF41953.1"/>
    <property type="molecule type" value="Genomic_DNA"/>
</dbReference>
<feature type="signal peptide" evidence="1">
    <location>
        <begin position="1"/>
        <end position="28"/>
    </location>
</feature>
<feature type="chain" id="PRO_5014909069" description="CHRD domain-containing protein" evidence="1">
    <location>
        <begin position="29"/>
        <end position="108"/>
    </location>
</feature>
<reference evidence="2 3" key="1">
    <citation type="submission" date="2017-11" db="EMBL/GenBank/DDBJ databases">
        <title>Evolution of Phototrophy in the Chloroflexi Phylum Driven by Horizontal Gene Transfer.</title>
        <authorList>
            <person name="Ward L.M."/>
            <person name="Hemp J."/>
            <person name="Shih P.M."/>
            <person name="Mcglynn S.E."/>
            <person name="Fischer W."/>
        </authorList>
    </citation>
    <scope>NUCLEOTIDE SEQUENCE [LARGE SCALE GENOMIC DNA]</scope>
    <source>
        <strain evidence="2">CP1_1M</strain>
    </source>
</reference>
<gene>
    <name evidence="2" type="ORF">CUN50_05840</name>
</gene>
<organism evidence="2 3">
    <name type="scientific">Candidatus Thermofonsia Clade 1 bacterium</name>
    <dbReference type="NCBI Taxonomy" id="2364210"/>
    <lineage>
        <taxon>Bacteria</taxon>
        <taxon>Bacillati</taxon>
        <taxon>Chloroflexota</taxon>
        <taxon>Candidatus Thermofontia</taxon>
        <taxon>Candidatus Thermofonsia Clade 1</taxon>
    </lineage>
</organism>
<keyword evidence="1" id="KW-0732">Signal</keyword>
<proteinExistence type="predicted"/>
<evidence type="ECO:0000313" key="2">
    <source>
        <dbReference type="EMBL" id="PJF41953.1"/>
    </source>
</evidence>
<sequence>MRKFGIRSAWLGFWLLSSALLSAGQALAQNGAAQLVGRAVMPANTQVDGQPAGAALAAGALINGVKFPFDSQPVGTISAILPGEYPNTWLLLFNAQLGTSAQSSDYLL</sequence>
<protein>
    <recommendedName>
        <fullName evidence="4">CHRD domain-containing protein</fullName>
    </recommendedName>
</protein>
<dbReference type="AlphaFoldDB" id="A0A2M8PWL8"/>
<name>A0A2M8PWL8_9CHLR</name>
<evidence type="ECO:0008006" key="4">
    <source>
        <dbReference type="Google" id="ProtNLM"/>
    </source>
</evidence>